<feature type="transmembrane region" description="Helical" evidence="2">
    <location>
        <begin position="233"/>
        <end position="255"/>
    </location>
</feature>
<feature type="transmembrane region" description="Helical" evidence="2">
    <location>
        <begin position="261"/>
        <end position="285"/>
    </location>
</feature>
<dbReference type="OrthoDB" id="9790659at2"/>
<dbReference type="InterPro" id="IPR005240">
    <property type="entry name" value="DUF389"/>
</dbReference>
<accession>A0A2H3NU41</accession>
<sequence length="326" mass="34390">MALQQIDVYLPATQDALGKLGDDVVLLDRHTLTTTNEQVLERLIVDATHTEQVLERLQKQMGHTDDFRIVVSPVGATLPRPETDEEEKKNDNGTDRISREELYQDMSDSVQMKSVYFALVALSVIVAAGGMLRNNTAVVIGAMVIAPLIGPNIALGLGTTLADRDLILKSLKTNLSGLLSGLALAYGMGLVLPVDPTLTEISLRTTIGLPDVALAVAAGVAGALAVTRGLSTAIVGVMVAVALVPPLVAVGLLLGSGDLNLAYQAGLLLITNVAGVNLASVLTFLAMGVRPMSWYKAEQAKKATRWALLLWTLVLAVLASAIWLAA</sequence>
<evidence type="ECO:0000313" key="3">
    <source>
        <dbReference type="EMBL" id="PEN05004.1"/>
    </source>
</evidence>
<dbReference type="RefSeq" id="WP_098063303.1">
    <property type="nucleotide sequence ID" value="NZ_PDEP01000018.1"/>
</dbReference>
<feature type="transmembrane region" description="Helical" evidence="2">
    <location>
        <begin position="206"/>
        <end position="226"/>
    </location>
</feature>
<feature type="transmembrane region" description="Helical" evidence="2">
    <location>
        <begin position="174"/>
        <end position="194"/>
    </location>
</feature>
<keyword evidence="2" id="KW-1133">Transmembrane helix</keyword>
<dbReference type="Proteomes" id="UP000221024">
    <property type="component" value="Unassembled WGS sequence"/>
</dbReference>
<keyword evidence="4" id="KW-1185">Reference proteome</keyword>
<dbReference type="Pfam" id="PF04087">
    <property type="entry name" value="DUF389"/>
    <property type="match status" value="1"/>
</dbReference>
<evidence type="ECO:0000313" key="4">
    <source>
        <dbReference type="Proteomes" id="UP000221024"/>
    </source>
</evidence>
<dbReference type="PANTHER" id="PTHR20992">
    <property type="entry name" value="AT15442P-RELATED"/>
    <property type="match status" value="1"/>
</dbReference>
<name>A0A2H3NU41_9BACT</name>
<gene>
    <name evidence="3" type="ORF">CRI93_14180</name>
</gene>
<protein>
    <submittedName>
        <fullName evidence="3">TIGR00341 family protein</fullName>
    </submittedName>
</protein>
<feature type="transmembrane region" description="Helical" evidence="2">
    <location>
        <begin position="306"/>
        <end position="325"/>
    </location>
</feature>
<feature type="compositionally biased region" description="Basic and acidic residues" evidence="1">
    <location>
        <begin position="86"/>
        <end position="98"/>
    </location>
</feature>
<proteinExistence type="predicted"/>
<organism evidence="3 4">
    <name type="scientific">Longimonas halophila</name>
    <dbReference type="NCBI Taxonomy" id="1469170"/>
    <lineage>
        <taxon>Bacteria</taxon>
        <taxon>Pseudomonadati</taxon>
        <taxon>Rhodothermota</taxon>
        <taxon>Rhodothermia</taxon>
        <taxon>Rhodothermales</taxon>
        <taxon>Salisaetaceae</taxon>
        <taxon>Longimonas</taxon>
    </lineage>
</organism>
<dbReference type="AlphaFoldDB" id="A0A2H3NU41"/>
<evidence type="ECO:0000256" key="1">
    <source>
        <dbReference type="SAM" id="MobiDB-lite"/>
    </source>
</evidence>
<evidence type="ECO:0000256" key="2">
    <source>
        <dbReference type="SAM" id="Phobius"/>
    </source>
</evidence>
<feature type="region of interest" description="Disordered" evidence="1">
    <location>
        <begin position="75"/>
        <end position="98"/>
    </location>
</feature>
<dbReference type="PANTHER" id="PTHR20992:SF9">
    <property type="entry name" value="AT15442P-RELATED"/>
    <property type="match status" value="1"/>
</dbReference>
<feature type="transmembrane region" description="Helical" evidence="2">
    <location>
        <begin position="114"/>
        <end position="132"/>
    </location>
</feature>
<dbReference type="NCBIfam" id="TIGR00341">
    <property type="entry name" value="TIGR00341 family protein"/>
    <property type="match status" value="1"/>
</dbReference>
<feature type="transmembrane region" description="Helical" evidence="2">
    <location>
        <begin position="138"/>
        <end position="162"/>
    </location>
</feature>
<dbReference type="EMBL" id="PDEP01000018">
    <property type="protein sequence ID" value="PEN05004.1"/>
    <property type="molecule type" value="Genomic_DNA"/>
</dbReference>
<keyword evidence="2" id="KW-0812">Transmembrane</keyword>
<comment type="caution">
    <text evidence="3">The sequence shown here is derived from an EMBL/GenBank/DDBJ whole genome shotgun (WGS) entry which is preliminary data.</text>
</comment>
<reference evidence="3 4" key="1">
    <citation type="submission" date="2017-10" db="EMBL/GenBank/DDBJ databases">
        <title>Draft genome of Longimonas halophila.</title>
        <authorList>
            <person name="Goh K.M."/>
            <person name="Shamsir M.S."/>
            <person name="Lim S.W."/>
        </authorList>
    </citation>
    <scope>NUCLEOTIDE SEQUENCE [LARGE SCALE GENOMIC DNA]</scope>
    <source>
        <strain evidence="3 4">KCTC 42399</strain>
    </source>
</reference>
<keyword evidence="2" id="KW-0472">Membrane</keyword>